<dbReference type="AlphaFoldDB" id="A0AAD5PWU8"/>
<reference evidence="2 3" key="1">
    <citation type="submission" date="2022-05" db="EMBL/GenBank/DDBJ databases">
        <title>A multi-omics perspective on studying reproductive biology in Daphnia sinensis.</title>
        <authorList>
            <person name="Jia J."/>
        </authorList>
    </citation>
    <scope>NUCLEOTIDE SEQUENCE [LARGE SCALE GENOMIC DNA]</scope>
    <source>
        <strain evidence="2 3">WSL</strain>
    </source>
</reference>
<proteinExistence type="predicted"/>
<feature type="region of interest" description="Disordered" evidence="1">
    <location>
        <begin position="48"/>
        <end position="97"/>
    </location>
</feature>
<organism evidence="2 3">
    <name type="scientific">Daphnia sinensis</name>
    <dbReference type="NCBI Taxonomy" id="1820382"/>
    <lineage>
        <taxon>Eukaryota</taxon>
        <taxon>Metazoa</taxon>
        <taxon>Ecdysozoa</taxon>
        <taxon>Arthropoda</taxon>
        <taxon>Crustacea</taxon>
        <taxon>Branchiopoda</taxon>
        <taxon>Diplostraca</taxon>
        <taxon>Cladocera</taxon>
        <taxon>Anomopoda</taxon>
        <taxon>Daphniidae</taxon>
        <taxon>Daphnia</taxon>
        <taxon>Daphnia similis group</taxon>
    </lineage>
</organism>
<sequence length="97" mass="10732">MGFFSCSTYFVFNRIVSVQLEEAPTAVIGDCQYVLLRVTLPPQPVMASVKKDSTKFQRTQEPLGLPPHKEQADPGTQIPDSPLKDMHPSKSSRGLSK</sequence>
<dbReference type="EMBL" id="WJBH02000005">
    <property type="protein sequence ID" value="KAI9559274.1"/>
    <property type="molecule type" value="Genomic_DNA"/>
</dbReference>
<protein>
    <submittedName>
        <fullName evidence="2">Uncharacterized protein</fullName>
    </submittedName>
</protein>
<gene>
    <name evidence="2" type="ORF">GHT06_016062</name>
</gene>
<evidence type="ECO:0000256" key="1">
    <source>
        <dbReference type="SAM" id="MobiDB-lite"/>
    </source>
</evidence>
<evidence type="ECO:0000313" key="2">
    <source>
        <dbReference type="EMBL" id="KAI9559274.1"/>
    </source>
</evidence>
<comment type="caution">
    <text evidence="2">The sequence shown here is derived from an EMBL/GenBank/DDBJ whole genome shotgun (WGS) entry which is preliminary data.</text>
</comment>
<evidence type="ECO:0000313" key="3">
    <source>
        <dbReference type="Proteomes" id="UP000820818"/>
    </source>
</evidence>
<name>A0AAD5PWU8_9CRUS</name>
<keyword evidence="3" id="KW-1185">Reference proteome</keyword>
<accession>A0AAD5PWU8</accession>
<dbReference type="Proteomes" id="UP000820818">
    <property type="component" value="Linkage Group LG5"/>
</dbReference>